<dbReference type="InterPro" id="IPR000182">
    <property type="entry name" value="GNAT_dom"/>
</dbReference>
<gene>
    <name evidence="2" type="ORF">SAMN05443575_3807</name>
</gene>
<dbReference type="AlphaFoldDB" id="A0A1M5SSS3"/>
<feature type="domain" description="N-acetyltransferase" evidence="1">
    <location>
        <begin position="16"/>
        <end position="178"/>
    </location>
</feature>
<dbReference type="InterPro" id="IPR051908">
    <property type="entry name" value="Ribosomal_N-acetyltransferase"/>
</dbReference>
<dbReference type="STRING" id="1206085.SAMN05443575_3807"/>
<dbReference type="EMBL" id="FQVU01000006">
    <property type="protein sequence ID" value="SHH41565.1"/>
    <property type="molecule type" value="Genomic_DNA"/>
</dbReference>
<dbReference type="PANTHER" id="PTHR43441">
    <property type="entry name" value="RIBOSOMAL-PROTEIN-SERINE ACETYLTRANSFERASE"/>
    <property type="match status" value="1"/>
</dbReference>
<evidence type="ECO:0000313" key="3">
    <source>
        <dbReference type="Proteomes" id="UP000186132"/>
    </source>
</evidence>
<accession>A0A1M5SSS3</accession>
<dbReference type="SUPFAM" id="SSF55729">
    <property type="entry name" value="Acyl-CoA N-acyltransferases (Nat)"/>
    <property type="match status" value="1"/>
</dbReference>
<dbReference type="Pfam" id="PF13302">
    <property type="entry name" value="Acetyltransf_3"/>
    <property type="match status" value="1"/>
</dbReference>
<evidence type="ECO:0000259" key="1">
    <source>
        <dbReference type="PROSITE" id="PS51186"/>
    </source>
</evidence>
<dbReference type="GO" id="GO:0005737">
    <property type="term" value="C:cytoplasm"/>
    <property type="evidence" value="ECO:0007669"/>
    <property type="project" value="TreeGrafter"/>
</dbReference>
<dbReference type="InterPro" id="IPR016181">
    <property type="entry name" value="Acyl_CoA_acyltransferase"/>
</dbReference>
<organism evidence="2 3">
    <name type="scientific">Jatrophihabitans endophyticus</name>
    <dbReference type="NCBI Taxonomy" id="1206085"/>
    <lineage>
        <taxon>Bacteria</taxon>
        <taxon>Bacillati</taxon>
        <taxon>Actinomycetota</taxon>
        <taxon>Actinomycetes</taxon>
        <taxon>Jatrophihabitantales</taxon>
        <taxon>Jatrophihabitantaceae</taxon>
        <taxon>Jatrophihabitans</taxon>
    </lineage>
</organism>
<name>A0A1M5SSS3_9ACTN</name>
<dbReference type="PANTHER" id="PTHR43441:SF11">
    <property type="entry name" value="RIBOSOMAL-PROTEIN-SERINE ACETYLTRANSFERASE"/>
    <property type="match status" value="1"/>
</dbReference>
<reference evidence="3" key="1">
    <citation type="submission" date="2016-11" db="EMBL/GenBank/DDBJ databases">
        <authorList>
            <person name="Varghese N."/>
            <person name="Submissions S."/>
        </authorList>
    </citation>
    <scope>NUCLEOTIDE SEQUENCE [LARGE SCALE GENOMIC DNA]</scope>
    <source>
        <strain evidence="3">DSM 45627</strain>
    </source>
</reference>
<proteinExistence type="predicted"/>
<protein>
    <submittedName>
        <fullName evidence="2">Protein N-acetyltransferase, RimJ/RimL family</fullName>
    </submittedName>
</protein>
<dbReference type="GO" id="GO:0008999">
    <property type="term" value="F:protein-N-terminal-alanine acetyltransferase activity"/>
    <property type="evidence" value="ECO:0007669"/>
    <property type="project" value="TreeGrafter"/>
</dbReference>
<keyword evidence="2" id="KW-0808">Transferase</keyword>
<dbReference type="GO" id="GO:1990189">
    <property type="term" value="F:protein N-terminal-serine acetyltransferase activity"/>
    <property type="evidence" value="ECO:0007669"/>
    <property type="project" value="TreeGrafter"/>
</dbReference>
<dbReference type="Gene3D" id="3.40.630.30">
    <property type="match status" value="1"/>
</dbReference>
<dbReference type="PROSITE" id="PS51186">
    <property type="entry name" value="GNAT"/>
    <property type="match status" value="1"/>
</dbReference>
<dbReference type="CDD" id="cd04301">
    <property type="entry name" value="NAT_SF"/>
    <property type="match status" value="1"/>
</dbReference>
<dbReference type="Proteomes" id="UP000186132">
    <property type="component" value="Unassembled WGS sequence"/>
</dbReference>
<evidence type="ECO:0000313" key="2">
    <source>
        <dbReference type="EMBL" id="SHH41565.1"/>
    </source>
</evidence>
<keyword evidence="3" id="KW-1185">Reference proteome</keyword>
<sequence length="193" mass="21851">MGRVLRPDYPIVTERLLLRPLDPVADVDAVHAYQSLPDAVRYVPYGPRSRADVAENLASSRIRSTFETPGHTISLAVVLRESGALIGDVMLVWSSEVHRRGEIGYILHPDHHGHGYVTEACEALLHIAFEQLELHRVVARIDERNAASAAVLRRLGMREEARLVENEWFKGEWTTELDFAVLAREWRERRAAG</sequence>